<dbReference type="InterPro" id="IPR027387">
    <property type="entry name" value="Cytb/b6-like_sf"/>
</dbReference>
<keyword evidence="15 16" id="KW-0472">Membrane</keyword>
<keyword evidence="7 16" id="KW-0812">Transmembrane</keyword>
<evidence type="ECO:0000256" key="15">
    <source>
        <dbReference type="ARBA" id="ARBA00023136"/>
    </source>
</evidence>
<keyword evidence="10 16" id="KW-0249">Electron transport</keyword>
<feature type="transmembrane region" description="Helical" evidence="16">
    <location>
        <begin position="221"/>
        <end position="239"/>
    </location>
</feature>
<dbReference type="Gene3D" id="1.20.810.10">
    <property type="entry name" value="Cytochrome Bc1 Complex, Chain C"/>
    <property type="match status" value="1"/>
</dbReference>
<evidence type="ECO:0000256" key="2">
    <source>
        <dbReference type="ARBA" id="ARBA00004448"/>
    </source>
</evidence>
<evidence type="ECO:0000256" key="14">
    <source>
        <dbReference type="ARBA" id="ARBA00023128"/>
    </source>
</evidence>
<evidence type="ECO:0000256" key="5">
    <source>
        <dbReference type="ARBA" id="ARBA00022617"/>
    </source>
</evidence>
<feature type="transmembrane region" description="Helical" evidence="16">
    <location>
        <begin position="170"/>
        <end position="191"/>
    </location>
</feature>
<feature type="transmembrane region" description="Helical" evidence="16">
    <location>
        <begin position="68"/>
        <end position="90"/>
    </location>
</feature>
<evidence type="ECO:0000256" key="13">
    <source>
        <dbReference type="ARBA" id="ARBA00023075"/>
    </source>
</evidence>
<evidence type="ECO:0000256" key="12">
    <source>
        <dbReference type="ARBA" id="ARBA00023004"/>
    </source>
</evidence>
<geneLocation type="mitochondrion" evidence="19"/>
<evidence type="ECO:0000256" key="9">
    <source>
        <dbReference type="ARBA" id="ARBA00022792"/>
    </source>
</evidence>
<dbReference type="Pfam" id="PF00032">
    <property type="entry name" value="Cytochrom_B_C"/>
    <property type="match status" value="1"/>
</dbReference>
<dbReference type="InterPro" id="IPR005798">
    <property type="entry name" value="Cyt_b/b6_C"/>
</dbReference>
<dbReference type="GO" id="GO:0008121">
    <property type="term" value="F:quinol-cytochrome-c reductase activity"/>
    <property type="evidence" value="ECO:0007669"/>
    <property type="project" value="TreeGrafter"/>
</dbReference>
<evidence type="ECO:0000256" key="6">
    <source>
        <dbReference type="ARBA" id="ARBA00022660"/>
    </source>
</evidence>
<dbReference type="PROSITE" id="PS51003">
    <property type="entry name" value="CYTB_CTER"/>
    <property type="match status" value="1"/>
</dbReference>
<evidence type="ECO:0000259" key="17">
    <source>
        <dbReference type="PROSITE" id="PS51002"/>
    </source>
</evidence>
<keyword evidence="13" id="KW-0830">Ubiquinone</keyword>
<feature type="transmembrane region" description="Helical" evidence="16">
    <location>
        <begin position="333"/>
        <end position="352"/>
    </location>
</feature>
<evidence type="ECO:0000313" key="19">
    <source>
        <dbReference type="EMBL" id="QOI72773.1"/>
    </source>
</evidence>
<dbReference type="SUPFAM" id="SSF81342">
    <property type="entry name" value="Transmembrane di-heme cytochromes"/>
    <property type="match status" value="1"/>
</dbReference>
<keyword evidence="12 16" id="KW-0408">Iron</keyword>
<keyword evidence="9" id="KW-0999">Mitochondrion inner membrane</keyword>
<dbReference type="CDD" id="cd00284">
    <property type="entry name" value="Cytochrome_b_N"/>
    <property type="match status" value="1"/>
</dbReference>
<name>A0A7L8ZQY0_9PLAT</name>
<dbReference type="InterPro" id="IPR005797">
    <property type="entry name" value="Cyt_b/b6_N"/>
</dbReference>
<keyword evidence="8 16" id="KW-0479">Metal-binding</keyword>
<dbReference type="PROSITE" id="PS51002">
    <property type="entry name" value="CYTB_NTER"/>
    <property type="match status" value="1"/>
</dbReference>
<evidence type="ECO:0000256" key="10">
    <source>
        <dbReference type="ARBA" id="ARBA00022982"/>
    </source>
</evidence>
<dbReference type="GO" id="GO:0016491">
    <property type="term" value="F:oxidoreductase activity"/>
    <property type="evidence" value="ECO:0007669"/>
    <property type="project" value="UniProtKB-UniRule"/>
</dbReference>
<comment type="function">
    <text evidence="1 16">Component of the ubiquinol-cytochrome c reductase complex (complex III or cytochrome b-c1 complex) that is part of the mitochondrial respiratory chain. The b-c1 complex mediates electron transfer from ubiquinol to cytochrome c. Contributes to the generation of a proton gradient across the mitochondrial membrane that is then used for ATP synthesis.</text>
</comment>
<evidence type="ECO:0000256" key="4">
    <source>
        <dbReference type="ARBA" id="ARBA00022448"/>
    </source>
</evidence>
<feature type="domain" description="Cytochrome b/b6 N-terminal region profile" evidence="17">
    <location>
        <begin position="1"/>
        <end position="200"/>
    </location>
</feature>
<keyword evidence="4 16" id="KW-0813">Transport</keyword>
<proteinExistence type="inferred from homology"/>
<evidence type="ECO:0000256" key="16">
    <source>
        <dbReference type="RuleBase" id="RU362117"/>
    </source>
</evidence>
<dbReference type="InterPro" id="IPR016174">
    <property type="entry name" value="Di-haem_cyt_TM"/>
</dbReference>
<comment type="subcellular location">
    <subcellularLocation>
        <location evidence="2">Mitochondrion inner membrane</location>
        <topology evidence="2">Multi-pass membrane protein</topology>
    </subcellularLocation>
</comment>
<keyword evidence="14 16" id="KW-0496">Mitochondrion</keyword>
<dbReference type="GO" id="GO:0046872">
    <property type="term" value="F:metal ion binding"/>
    <property type="evidence" value="ECO:0007669"/>
    <property type="project" value="UniProtKB-UniRule"/>
</dbReference>
<comment type="cofactor">
    <cofactor evidence="16">
        <name>heme b</name>
        <dbReference type="ChEBI" id="CHEBI:60344"/>
    </cofactor>
    <text evidence="16">Binds 2 heme groups non-covalently.</text>
</comment>
<dbReference type="PANTHER" id="PTHR19271:SF16">
    <property type="entry name" value="CYTOCHROME B"/>
    <property type="match status" value="1"/>
</dbReference>
<feature type="domain" description="Cytochrome b/b6 C-terminal region profile" evidence="18">
    <location>
        <begin position="202"/>
        <end position="358"/>
    </location>
</feature>
<keyword evidence="6 16" id="KW-0679">Respiratory chain</keyword>
<protein>
    <recommendedName>
        <fullName evidence="3 16">Cytochrome b</fullName>
    </recommendedName>
</protein>
<keyword evidence="5 16" id="KW-0349">Heme</keyword>
<feature type="transmembrane region" description="Helical" evidence="16">
    <location>
        <begin position="102"/>
        <end position="124"/>
    </location>
</feature>
<evidence type="ECO:0000256" key="8">
    <source>
        <dbReference type="ARBA" id="ARBA00022723"/>
    </source>
</evidence>
<reference evidence="19" key="1">
    <citation type="journal article" date="2019" name="Int. J. Mol. Sci.">
        <title>Mitochondrial Genomes of Two Thaparocleidus Species (Platyhelminthes: Monogenea) Reveal the First rRNA Gene Rearrangement among the Neodermata.</title>
        <authorList>
            <person name="Zhang D."/>
            <person name="Zou H."/>
            <person name="Jakovlic I."/>
            <person name="Wu S.G."/>
            <person name="Li M."/>
            <person name="Zhang J."/>
            <person name="Chen R."/>
            <person name="Li W.X."/>
            <person name="Wang G.T."/>
        </authorList>
    </citation>
    <scope>NUCLEOTIDE SEQUENCE</scope>
</reference>
<dbReference type="SUPFAM" id="SSF81648">
    <property type="entry name" value="a domain/subunit of cytochrome bc1 complex (Ubiquinol-cytochrome c reductase)"/>
    <property type="match status" value="1"/>
</dbReference>
<gene>
    <name evidence="19" type="primary">cytb</name>
</gene>
<dbReference type="InterPro" id="IPR048259">
    <property type="entry name" value="Cytochrome_b_N_euk/bac"/>
</dbReference>
<accession>A0A7L8ZQY0</accession>
<evidence type="ECO:0000256" key="1">
    <source>
        <dbReference type="ARBA" id="ARBA00002566"/>
    </source>
</evidence>
<dbReference type="PANTHER" id="PTHR19271">
    <property type="entry name" value="CYTOCHROME B"/>
    <property type="match status" value="1"/>
</dbReference>
<dbReference type="InterPro" id="IPR036150">
    <property type="entry name" value="Cyt_b/b6_C_sf"/>
</dbReference>
<dbReference type="GeneID" id="63349734"/>
<organism evidence="19">
    <name type="scientific">Thaparocleidus asoti</name>
    <dbReference type="NCBI Taxonomy" id="341077"/>
    <lineage>
        <taxon>Eukaryota</taxon>
        <taxon>Metazoa</taxon>
        <taxon>Spiralia</taxon>
        <taxon>Lophotrochozoa</taxon>
        <taxon>Platyhelminthes</taxon>
        <taxon>Monogenea</taxon>
        <taxon>Monopisthocotylea</taxon>
        <taxon>Dactylogyridea</taxon>
        <taxon>Ancylodiscoididae</taxon>
        <taxon>Thaparocleidus</taxon>
    </lineage>
</organism>
<comment type="similarity">
    <text evidence="16">Belongs to the cytochrome b family.</text>
</comment>
<dbReference type="GO" id="GO:0006122">
    <property type="term" value="P:mitochondrial electron transport, ubiquinol to cytochrome c"/>
    <property type="evidence" value="ECO:0007669"/>
    <property type="project" value="TreeGrafter"/>
</dbReference>
<dbReference type="RefSeq" id="YP_010015776.1">
    <property type="nucleotide sequence ID" value="NC_053548.1"/>
</dbReference>
<dbReference type="EMBL" id="MN151340">
    <property type="protein sequence ID" value="QOI72773.1"/>
    <property type="molecule type" value="Genomic_DNA"/>
</dbReference>
<sequence length="358" mass="41459">MIKLFRANLIDLPTNVSLNYYWCSGFMISGFLAIQIVSGVILSLLFVADSGLSFPCIMELTNDSFFSWLVRYFHIWGVSFIFLIFIVHMCRALYYSSYSKVMVWNVGFIIYILMMVEAFLGYILPWHQMSYWAATVLTSIIQSVPVIGMQCYNFIVGGFSVSNVTLVRVFAAHVVLAFIIIFLSLLHLFYLHKVGSNNSLFFNNGYSDYVFFHSYYSNKDAFCLMVLFSIYIFLIFYNPDLVLDLESYLHADPMVTPVSIKPEWYFLFYYAMLRSVSSKLGGLMLVIVFLFLLWLPTNNYSCNYFIGRQILFWIFCNLIIVLSYLGACPPETPYVLISQVSSFFSVLILIFYKGGWLF</sequence>
<dbReference type="AlphaFoldDB" id="A0A7L8ZQY0"/>
<evidence type="ECO:0000256" key="11">
    <source>
        <dbReference type="ARBA" id="ARBA00022989"/>
    </source>
</evidence>
<feature type="transmembrane region" description="Helical" evidence="16">
    <location>
        <begin position="280"/>
        <end position="298"/>
    </location>
</feature>
<keyword evidence="11 16" id="KW-1133">Transmembrane helix</keyword>
<evidence type="ECO:0000256" key="7">
    <source>
        <dbReference type="ARBA" id="ARBA00022692"/>
    </source>
</evidence>
<feature type="transmembrane region" description="Helical" evidence="16">
    <location>
        <begin position="310"/>
        <end position="327"/>
    </location>
</feature>
<evidence type="ECO:0000259" key="18">
    <source>
        <dbReference type="PROSITE" id="PS51003"/>
    </source>
</evidence>
<dbReference type="Pfam" id="PF00033">
    <property type="entry name" value="Cytochrome_B"/>
    <property type="match status" value="1"/>
</dbReference>
<dbReference type="GO" id="GO:0005743">
    <property type="term" value="C:mitochondrial inner membrane"/>
    <property type="evidence" value="ECO:0007669"/>
    <property type="project" value="UniProtKB-SubCell"/>
</dbReference>
<evidence type="ECO:0000256" key="3">
    <source>
        <dbReference type="ARBA" id="ARBA00013531"/>
    </source>
</evidence>
<feature type="transmembrane region" description="Helical" evidence="16">
    <location>
        <begin position="20"/>
        <end position="48"/>
    </location>
</feature>